<dbReference type="PANTHER" id="PTHR44688:SF16">
    <property type="entry name" value="DNA-BINDING TRANSCRIPTIONAL ACTIVATOR DEVR_DOSR"/>
    <property type="match status" value="1"/>
</dbReference>
<dbReference type="InterPro" id="IPR036388">
    <property type="entry name" value="WH-like_DNA-bd_sf"/>
</dbReference>
<feature type="domain" description="HTH luxR-type" evidence="4">
    <location>
        <begin position="182"/>
        <end position="247"/>
    </location>
</feature>
<dbReference type="GO" id="GO:0003677">
    <property type="term" value="F:DNA binding"/>
    <property type="evidence" value="ECO:0007669"/>
    <property type="project" value="UniProtKB-KW"/>
</dbReference>
<name>A0A1H3A7F4_9RHOB</name>
<dbReference type="GO" id="GO:0006355">
    <property type="term" value="P:regulation of DNA-templated transcription"/>
    <property type="evidence" value="ECO:0007669"/>
    <property type="project" value="InterPro"/>
</dbReference>
<keyword evidence="1" id="KW-0805">Transcription regulation</keyword>
<proteinExistence type="predicted"/>
<evidence type="ECO:0000256" key="2">
    <source>
        <dbReference type="ARBA" id="ARBA00023125"/>
    </source>
</evidence>
<dbReference type="CDD" id="cd06170">
    <property type="entry name" value="LuxR_C_like"/>
    <property type="match status" value="1"/>
</dbReference>
<keyword evidence="2" id="KW-0238">DNA-binding</keyword>
<sequence length="251" mass="27196">MEHTPFRAFVLAVDAAPTPEAVWLAAHGFARASGYPRLLVTEHQEEAVFAPRLLLSQDAPRDFERFFGSDRDPSVDPVAAQALKGPEPFRLFDPAWRGAFSPEEARFMAVVRSTVPNDAVMFGVFGPEGRHAVCALGFDPRRQRPSHETALAIRTACQIAHTAAARLHAAQPAPRPAPAEPAAAPRPLLSARENEVIHWVARGKSNSVIGDILGCSAHTVDTHLRRIFAKLEVSDRISAAVRAVTLGLTSP</sequence>
<keyword evidence="3" id="KW-0804">Transcription</keyword>
<evidence type="ECO:0000256" key="1">
    <source>
        <dbReference type="ARBA" id="ARBA00023015"/>
    </source>
</evidence>
<dbReference type="Pfam" id="PF03472">
    <property type="entry name" value="Autoind_bind"/>
    <property type="match status" value="1"/>
</dbReference>
<dbReference type="Gene3D" id="1.10.10.10">
    <property type="entry name" value="Winged helix-like DNA-binding domain superfamily/Winged helix DNA-binding domain"/>
    <property type="match status" value="1"/>
</dbReference>
<protein>
    <submittedName>
        <fullName evidence="5">LuxR family transcriptional regulator</fullName>
    </submittedName>
</protein>
<evidence type="ECO:0000259" key="4">
    <source>
        <dbReference type="PROSITE" id="PS50043"/>
    </source>
</evidence>
<evidence type="ECO:0000313" key="5">
    <source>
        <dbReference type="EMBL" id="SDX25576.1"/>
    </source>
</evidence>
<dbReference type="InterPro" id="IPR000792">
    <property type="entry name" value="Tscrpt_reg_LuxR_C"/>
</dbReference>
<dbReference type="Proteomes" id="UP000199118">
    <property type="component" value="Unassembled WGS sequence"/>
</dbReference>
<evidence type="ECO:0000256" key="3">
    <source>
        <dbReference type="ARBA" id="ARBA00023163"/>
    </source>
</evidence>
<dbReference type="AlphaFoldDB" id="A0A1H3A7F4"/>
<dbReference type="PANTHER" id="PTHR44688">
    <property type="entry name" value="DNA-BINDING TRANSCRIPTIONAL ACTIVATOR DEVR_DOSR"/>
    <property type="match status" value="1"/>
</dbReference>
<gene>
    <name evidence="5" type="ORF">SAMN05444336_10487</name>
</gene>
<evidence type="ECO:0000313" key="6">
    <source>
        <dbReference type="Proteomes" id="UP000199118"/>
    </source>
</evidence>
<dbReference type="STRING" id="356660.SAMN05444336_10487"/>
<dbReference type="InterPro" id="IPR036693">
    <property type="entry name" value="TF_LuxR_autoind-bd_dom_sf"/>
</dbReference>
<dbReference type="Gene3D" id="3.30.450.80">
    <property type="entry name" value="Transcription factor LuxR-like, autoinducer-binding domain"/>
    <property type="match status" value="1"/>
</dbReference>
<dbReference type="SMART" id="SM00421">
    <property type="entry name" value="HTH_LUXR"/>
    <property type="match status" value="1"/>
</dbReference>
<dbReference type="SUPFAM" id="SSF75516">
    <property type="entry name" value="Pheromone-binding domain of LuxR-like quorum-sensing transcription factors"/>
    <property type="match status" value="1"/>
</dbReference>
<organism evidence="5 6">
    <name type="scientific">Albimonas donghaensis</name>
    <dbReference type="NCBI Taxonomy" id="356660"/>
    <lineage>
        <taxon>Bacteria</taxon>
        <taxon>Pseudomonadati</taxon>
        <taxon>Pseudomonadota</taxon>
        <taxon>Alphaproteobacteria</taxon>
        <taxon>Rhodobacterales</taxon>
        <taxon>Paracoccaceae</taxon>
        <taxon>Albimonas</taxon>
    </lineage>
</organism>
<accession>A0A1H3A7F4</accession>
<dbReference type="PROSITE" id="PS00622">
    <property type="entry name" value="HTH_LUXR_1"/>
    <property type="match status" value="1"/>
</dbReference>
<dbReference type="InterPro" id="IPR016032">
    <property type="entry name" value="Sig_transdc_resp-reg_C-effctor"/>
</dbReference>
<dbReference type="PROSITE" id="PS50043">
    <property type="entry name" value="HTH_LUXR_2"/>
    <property type="match status" value="1"/>
</dbReference>
<dbReference type="SUPFAM" id="SSF46894">
    <property type="entry name" value="C-terminal effector domain of the bipartite response regulators"/>
    <property type="match status" value="1"/>
</dbReference>
<dbReference type="Pfam" id="PF00196">
    <property type="entry name" value="GerE"/>
    <property type="match status" value="1"/>
</dbReference>
<reference evidence="5 6" key="1">
    <citation type="submission" date="2016-10" db="EMBL/GenBank/DDBJ databases">
        <authorList>
            <person name="de Groot N.N."/>
        </authorList>
    </citation>
    <scope>NUCLEOTIDE SEQUENCE [LARGE SCALE GENOMIC DNA]</scope>
    <source>
        <strain evidence="5 6">DSM 17890</strain>
    </source>
</reference>
<dbReference type="PRINTS" id="PR00038">
    <property type="entry name" value="HTHLUXR"/>
</dbReference>
<dbReference type="EMBL" id="FNMZ01000004">
    <property type="protein sequence ID" value="SDX25576.1"/>
    <property type="molecule type" value="Genomic_DNA"/>
</dbReference>
<dbReference type="InterPro" id="IPR005143">
    <property type="entry name" value="TF_LuxR_autoind-bd_dom"/>
</dbReference>
<keyword evidence="6" id="KW-1185">Reference proteome</keyword>
<dbReference type="RefSeq" id="WP_176954731.1">
    <property type="nucleotide sequence ID" value="NZ_FNMZ01000004.1"/>
</dbReference>